<comment type="caution">
    <text evidence="1">The sequence shown here is derived from an EMBL/GenBank/DDBJ whole genome shotgun (WGS) entry which is preliminary data.</text>
</comment>
<organism evidence="1 2">
    <name type="scientific">Phanerochaete sordida</name>
    <dbReference type="NCBI Taxonomy" id="48140"/>
    <lineage>
        <taxon>Eukaryota</taxon>
        <taxon>Fungi</taxon>
        <taxon>Dikarya</taxon>
        <taxon>Basidiomycota</taxon>
        <taxon>Agaricomycotina</taxon>
        <taxon>Agaricomycetes</taxon>
        <taxon>Polyporales</taxon>
        <taxon>Phanerochaetaceae</taxon>
        <taxon>Phanerochaete</taxon>
    </lineage>
</organism>
<dbReference type="AlphaFoldDB" id="A0A9P3LK61"/>
<name>A0A9P3LK61_9APHY</name>
<gene>
    <name evidence="1" type="ORF">PsYK624_131350</name>
</gene>
<evidence type="ECO:0000313" key="2">
    <source>
        <dbReference type="Proteomes" id="UP000703269"/>
    </source>
</evidence>
<proteinExistence type="predicted"/>
<evidence type="ECO:0000313" key="1">
    <source>
        <dbReference type="EMBL" id="GJE96927.1"/>
    </source>
</evidence>
<keyword evidence="2" id="KW-1185">Reference proteome</keyword>
<protein>
    <submittedName>
        <fullName evidence="1">Uncharacterized protein</fullName>
    </submittedName>
</protein>
<dbReference type="EMBL" id="BPQB01000065">
    <property type="protein sequence ID" value="GJE96927.1"/>
    <property type="molecule type" value="Genomic_DNA"/>
</dbReference>
<accession>A0A9P3LK61</accession>
<reference evidence="1 2" key="1">
    <citation type="submission" date="2021-08" db="EMBL/GenBank/DDBJ databases">
        <title>Draft Genome Sequence of Phanerochaete sordida strain YK-624.</title>
        <authorList>
            <person name="Mori T."/>
            <person name="Dohra H."/>
            <person name="Suzuki T."/>
            <person name="Kawagishi H."/>
            <person name="Hirai H."/>
        </authorList>
    </citation>
    <scope>NUCLEOTIDE SEQUENCE [LARGE SCALE GENOMIC DNA]</scope>
    <source>
        <strain evidence="1 2">YK-624</strain>
    </source>
</reference>
<dbReference type="Proteomes" id="UP000703269">
    <property type="component" value="Unassembled WGS sequence"/>
</dbReference>
<sequence length="71" mass="7797">MFSGTSYTPWRRRSRIQAVNTRFDGAGSWIYLSGGCRVNNSSLRVGGPLCGISLRKIASILSIHRTNLVAL</sequence>